<keyword evidence="1" id="KW-0472">Membrane</keyword>
<reference evidence="2" key="2">
    <citation type="journal article" date="2015" name="Fish Shellfish Immunol.">
        <title>Early steps in the European eel (Anguilla anguilla)-Vibrio vulnificus interaction in the gills: Role of the RtxA13 toxin.</title>
        <authorList>
            <person name="Callol A."/>
            <person name="Pajuelo D."/>
            <person name="Ebbesson L."/>
            <person name="Teles M."/>
            <person name="MacKenzie S."/>
            <person name="Amaro C."/>
        </authorList>
    </citation>
    <scope>NUCLEOTIDE SEQUENCE</scope>
</reference>
<feature type="transmembrane region" description="Helical" evidence="1">
    <location>
        <begin position="12"/>
        <end position="30"/>
    </location>
</feature>
<feature type="transmembrane region" description="Helical" evidence="1">
    <location>
        <begin position="42"/>
        <end position="63"/>
    </location>
</feature>
<sequence>MSKVLMTNCLCFLNPHLCGNLLCVFLWRCRPKQRFGKCRKPLGLDVWLISCIYCTVCACLTTSPGNSNLLP</sequence>
<keyword evidence="1" id="KW-1133">Transmembrane helix</keyword>
<dbReference type="AlphaFoldDB" id="A0A0E9UFA9"/>
<evidence type="ECO:0000313" key="2">
    <source>
        <dbReference type="EMBL" id="JAH63648.1"/>
    </source>
</evidence>
<evidence type="ECO:0000256" key="1">
    <source>
        <dbReference type="SAM" id="Phobius"/>
    </source>
</evidence>
<accession>A0A0E9UFA9</accession>
<protein>
    <submittedName>
        <fullName evidence="2">Uncharacterized protein</fullName>
    </submittedName>
</protein>
<dbReference type="EMBL" id="GBXM01044929">
    <property type="protein sequence ID" value="JAH63648.1"/>
    <property type="molecule type" value="Transcribed_RNA"/>
</dbReference>
<name>A0A0E9UFA9_ANGAN</name>
<keyword evidence="1" id="KW-0812">Transmembrane</keyword>
<organism evidence="2">
    <name type="scientific">Anguilla anguilla</name>
    <name type="common">European freshwater eel</name>
    <name type="synonym">Muraena anguilla</name>
    <dbReference type="NCBI Taxonomy" id="7936"/>
    <lineage>
        <taxon>Eukaryota</taxon>
        <taxon>Metazoa</taxon>
        <taxon>Chordata</taxon>
        <taxon>Craniata</taxon>
        <taxon>Vertebrata</taxon>
        <taxon>Euteleostomi</taxon>
        <taxon>Actinopterygii</taxon>
        <taxon>Neopterygii</taxon>
        <taxon>Teleostei</taxon>
        <taxon>Anguilliformes</taxon>
        <taxon>Anguillidae</taxon>
        <taxon>Anguilla</taxon>
    </lineage>
</organism>
<proteinExistence type="predicted"/>
<reference evidence="2" key="1">
    <citation type="submission" date="2014-11" db="EMBL/GenBank/DDBJ databases">
        <authorList>
            <person name="Amaro Gonzalez C."/>
        </authorList>
    </citation>
    <scope>NUCLEOTIDE SEQUENCE</scope>
</reference>